<keyword evidence="18" id="KW-1185">Reference proteome</keyword>
<feature type="domain" description="DNA-directed DNA polymerase family B multifunctional" evidence="15">
    <location>
        <begin position="235"/>
        <end position="507"/>
    </location>
</feature>
<dbReference type="FunFam" id="3.30.420.10:FF:000351">
    <property type="entry name" value="DNA polymerase"/>
    <property type="match status" value="1"/>
</dbReference>
<evidence type="ECO:0000256" key="3">
    <source>
        <dbReference type="ARBA" id="ARBA00022679"/>
    </source>
</evidence>
<feature type="domain" description="DNA-directed DNA polymerase family B exonuclease" evidence="16">
    <location>
        <begin position="19"/>
        <end position="171"/>
    </location>
</feature>
<dbReference type="InterPro" id="IPR006172">
    <property type="entry name" value="DNA-dir_DNA_pol_B"/>
</dbReference>
<keyword evidence="7" id="KW-0479">Metal-binding</keyword>
<comment type="similarity">
    <text evidence="2 14">Belongs to the DNA polymerase type-B family.</text>
</comment>
<evidence type="ECO:0000313" key="17">
    <source>
        <dbReference type="EMBL" id="THD18717.1"/>
    </source>
</evidence>
<dbReference type="GO" id="GO:0043625">
    <property type="term" value="C:delta DNA polymerase complex"/>
    <property type="evidence" value="ECO:0007669"/>
    <property type="project" value="TreeGrafter"/>
</dbReference>
<dbReference type="InterPro" id="IPR023211">
    <property type="entry name" value="DNA_pol_palm_dom_sf"/>
</dbReference>
<dbReference type="InterPro" id="IPR012337">
    <property type="entry name" value="RNaseH-like_sf"/>
</dbReference>
<evidence type="ECO:0000256" key="10">
    <source>
        <dbReference type="ARBA" id="ARBA00022932"/>
    </source>
</evidence>
<dbReference type="InterPro" id="IPR050240">
    <property type="entry name" value="DNA_pol_type-B"/>
</dbReference>
<dbReference type="InterPro" id="IPR006134">
    <property type="entry name" value="DNA-dir_DNA_pol_B_multi_dom"/>
</dbReference>
<dbReference type="PRINTS" id="PR00106">
    <property type="entry name" value="DNAPOLB"/>
</dbReference>
<evidence type="ECO:0000259" key="15">
    <source>
        <dbReference type="Pfam" id="PF00136"/>
    </source>
</evidence>
<evidence type="ECO:0000256" key="13">
    <source>
        <dbReference type="ARBA" id="ARBA00049244"/>
    </source>
</evidence>
<dbReference type="Pfam" id="PF00136">
    <property type="entry name" value="DNA_pol_B"/>
    <property type="match status" value="1"/>
</dbReference>
<dbReference type="InterPro" id="IPR006133">
    <property type="entry name" value="DNA-dir_DNA_pol_B_exonuc"/>
</dbReference>
<keyword evidence="6" id="KW-0540">Nuclease</keyword>
<dbReference type="GO" id="GO:0045004">
    <property type="term" value="P:DNA replication proofreading"/>
    <property type="evidence" value="ECO:0007669"/>
    <property type="project" value="TreeGrafter"/>
</dbReference>
<keyword evidence="8" id="KW-0378">Hydrolase</keyword>
<dbReference type="EMBL" id="JXXN02008966">
    <property type="protein sequence ID" value="THD18717.1"/>
    <property type="molecule type" value="Genomic_DNA"/>
</dbReference>
<sequence length="511" mass="57649">SLPQLYCLPCLPSHSILGIFPTPDHDPVIQIASMVINYGESVPFIRTVFTLNTCAPIVGSQVVCHKTESELLEHWAAFVRQVDPDIITGYNTQNFDMPYLINRAGHLKVDGFAFLGRIRGSRSTVRDVMTQSKQMGRRENKFTNIDGRIQLDVIQILFRDYKLRSYSLNAVSYYFLEEQKEDVEHNVITDLQNGDAQTRRRLAVYCLKDAYLPLRLLEKLMCVVNSIEMARVTGVPLTYLLTRGQQVKVISQLLRKAKEHGFLLPTYQSQQGDEFVGATVLEPLKGFYNEPIATLDFASLYPSIMMAYNLCYSTLLQVNSNTQSVGGLQAITERYNLSDDDYIRSPTGAYFVKPSVRRGLLPEILEQLLSARKRAKAELVRETDPFRKRVLDGRQLALKISANSVYNFTGAQVGKLPCLEISGSVTAFGRLMIDKTKIFVEQKFTMANGFPHDTKVIYGDTDSVMCKFGVSTVAEAMELGRKAAELISSEFPNPIRLEFEKMHLLLLFSPS</sequence>
<dbReference type="GO" id="GO:0000166">
    <property type="term" value="F:nucleotide binding"/>
    <property type="evidence" value="ECO:0007669"/>
    <property type="project" value="InterPro"/>
</dbReference>
<evidence type="ECO:0000256" key="6">
    <source>
        <dbReference type="ARBA" id="ARBA00022722"/>
    </source>
</evidence>
<evidence type="ECO:0000256" key="14">
    <source>
        <dbReference type="RuleBase" id="RU000442"/>
    </source>
</evidence>
<dbReference type="InterPro" id="IPR036397">
    <property type="entry name" value="RNaseH_sf"/>
</dbReference>
<dbReference type="FunFam" id="1.10.287.690:FF:000001">
    <property type="entry name" value="DNA polymerase"/>
    <property type="match status" value="1"/>
</dbReference>
<dbReference type="Gene3D" id="3.30.420.10">
    <property type="entry name" value="Ribonuclease H-like superfamily/Ribonuclease H"/>
    <property type="match status" value="1"/>
</dbReference>
<dbReference type="GO" id="GO:0003677">
    <property type="term" value="F:DNA binding"/>
    <property type="evidence" value="ECO:0007669"/>
    <property type="project" value="UniProtKB-KW"/>
</dbReference>
<dbReference type="PANTHER" id="PTHR10322:SF23">
    <property type="entry name" value="DNA POLYMERASE DELTA CATALYTIC SUBUNIT"/>
    <property type="match status" value="1"/>
</dbReference>
<keyword evidence="5 14" id="KW-0235">DNA replication</keyword>
<protein>
    <recommendedName>
        <fullName evidence="14">DNA polymerase</fullName>
        <ecNumber evidence="14">2.7.7.7</ecNumber>
    </recommendedName>
</protein>
<evidence type="ECO:0000256" key="5">
    <source>
        <dbReference type="ARBA" id="ARBA00022705"/>
    </source>
</evidence>
<name>A0A4E0RAX8_FASHE</name>
<organism evidence="17 18">
    <name type="scientific">Fasciola hepatica</name>
    <name type="common">Liver fluke</name>
    <dbReference type="NCBI Taxonomy" id="6192"/>
    <lineage>
        <taxon>Eukaryota</taxon>
        <taxon>Metazoa</taxon>
        <taxon>Spiralia</taxon>
        <taxon>Lophotrochozoa</taxon>
        <taxon>Platyhelminthes</taxon>
        <taxon>Trematoda</taxon>
        <taxon>Digenea</taxon>
        <taxon>Plagiorchiida</taxon>
        <taxon>Echinostomata</taxon>
        <taxon>Echinostomatoidea</taxon>
        <taxon>Fasciolidae</taxon>
        <taxon>Fasciola</taxon>
    </lineage>
</organism>
<comment type="caution">
    <text evidence="17">The sequence shown here is derived from an EMBL/GenBank/DDBJ whole genome shotgun (WGS) entry which is preliminary data.</text>
</comment>
<keyword evidence="3 14" id="KW-0808">Transferase</keyword>
<dbReference type="PANTHER" id="PTHR10322">
    <property type="entry name" value="DNA POLYMERASE CATALYTIC SUBUNIT"/>
    <property type="match status" value="1"/>
</dbReference>
<dbReference type="Proteomes" id="UP000230066">
    <property type="component" value="Unassembled WGS sequence"/>
</dbReference>
<dbReference type="GO" id="GO:0046872">
    <property type="term" value="F:metal ion binding"/>
    <property type="evidence" value="ECO:0007669"/>
    <property type="project" value="UniProtKB-KW"/>
</dbReference>
<dbReference type="SUPFAM" id="SSF56672">
    <property type="entry name" value="DNA/RNA polymerases"/>
    <property type="match status" value="1"/>
</dbReference>
<evidence type="ECO:0000256" key="12">
    <source>
        <dbReference type="ARBA" id="ARBA00023242"/>
    </source>
</evidence>
<dbReference type="SUPFAM" id="SSF53098">
    <property type="entry name" value="Ribonuclease H-like"/>
    <property type="match status" value="1"/>
</dbReference>
<proteinExistence type="inferred from homology"/>
<comment type="subcellular location">
    <subcellularLocation>
        <location evidence="1">Nucleus</location>
    </subcellularLocation>
</comment>
<dbReference type="PROSITE" id="PS00116">
    <property type="entry name" value="DNA_POLYMERASE_B"/>
    <property type="match status" value="1"/>
</dbReference>
<keyword evidence="9" id="KW-0269">Exonuclease</keyword>
<comment type="catalytic activity">
    <reaction evidence="13 14">
        <text>DNA(n) + a 2'-deoxyribonucleoside 5'-triphosphate = DNA(n+1) + diphosphate</text>
        <dbReference type="Rhea" id="RHEA:22508"/>
        <dbReference type="Rhea" id="RHEA-COMP:17339"/>
        <dbReference type="Rhea" id="RHEA-COMP:17340"/>
        <dbReference type="ChEBI" id="CHEBI:33019"/>
        <dbReference type="ChEBI" id="CHEBI:61560"/>
        <dbReference type="ChEBI" id="CHEBI:173112"/>
        <dbReference type="EC" id="2.7.7.7"/>
    </reaction>
</comment>
<evidence type="ECO:0000313" key="18">
    <source>
        <dbReference type="Proteomes" id="UP000230066"/>
    </source>
</evidence>
<keyword evidence="10 14" id="KW-0239">DNA-directed DNA polymerase</keyword>
<dbReference type="Gene3D" id="1.10.287.690">
    <property type="entry name" value="Helix hairpin bin"/>
    <property type="match status" value="1"/>
</dbReference>
<dbReference type="GO" id="GO:0006297">
    <property type="term" value="P:nucleotide-excision repair, DNA gap filling"/>
    <property type="evidence" value="ECO:0007669"/>
    <property type="project" value="TreeGrafter"/>
</dbReference>
<dbReference type="GO" id="GO:0008296">
    <property type="term" value="F:3'-5'-DNA exonuclease activity"/>
    <property type="evidence" value="ECO:0007669"/>
    <property type="project" value="TreeGrafter"/>
</dbReference>
<evidence type="ECO:0000256" key="4">
    <source>
        <dbReference type="ARBA" id="ARBA00022695"/>
    </source>
</evidence>
<evidence type="ECO:0000259" key="16">
    <source>
        <dbReference type="Pfam" id="PF03104"/>
    </source>
</evidence>
<keyword evidence="11 14" id="KW-0238">DNA-binding</keyword>
<evidence type="ECO:0000256" key="1">
    <source>
        <dbReference type="ARBA" id="ARBA00004123"/>
    </source>
</evidence>
<accession>A0A4E0RAX8</accession>
<dbReference type="Gene3D" id="3.90.1600.10">
    <property type="entry name" value="Palm domain of DNA polymerase"/>
    <property type="match status" value="1"/>
</dbReference>
<dbReference type="Pfam" id="PF03104">
    <property type="entry name" value="DNA_pol_B_exo1"/>
    <property type="match status" value="1"/>
</dbReference>
<evidence type="ECO:0000256" key="7">
    <source>
        <dbReference type="ARBA" id="ARBA00022723"/>
    </source>
</evidence>
<feature type="non-terminal residue" evidence="17">
    <location>
        <position position="1"/>
    </location>
</feature>
<dbReference type="CDD" id="cd05777">
    <property type="entry name" value="DNA_polB_delta_exo"/>
    <property type="match status" value="1"/>
</dbReference>
<reference evidence="17" key="1">
    <citation type="submission" date="2019-03" db="EMBL/GenBank/DDBJ databases">
        <title>Improved annotation for the trematode Fasciola hepatica.</title>
        <authorList>
            <person name="Choi Y.-J."/>
            <person name="Martin J."/>
            <person name="Mitreva M."/>
        </authorList>
    </citation>
    <scope>NUCLEOTIDE SEQUENCE [LARGE SCALE GENOMIC DNA]</scope>
</reference>
<gene>
    <name evidence="17" type="ORF">D915_010534</name>
</gene>
<keyword evidence="4 14" id="KW-0548">Nucleotidyltransferase</keyword>
<dbReference type="GO" id="GO:0003887">
    <property type="term" value="F:DNA-directed DNA polymerase activity"/>
    <property type="evidence" value="ECO:0007669"/>
    <property type="project" value="UniProtKB-KW"/>
</dbReference>
<dbReference type="EC" id="2.7.7.7" evidence="14"/>
<evidence type="ECO:0000256" key="2">
    <source>
        <dbReference type="ARBA" id="ARBA00005755"/>
    </source>
</evidence>
<dbReference type="InterPro" id="IPR017964">
    <property type="entry name" value="DNA-dir_DNA_pol_B_CS"/>
</dbReference>
<evidence type="ECO:0000256" key="11">
    <source>
        <dbReference type="ARBA" id="ARBA00023125"/>
    </source>
</evidence>
<dbReference type="GO" id="GO:0006287">
    <property type="term" value="P:base-excision repair, gap-filling"/>
    <property type="evidence" value="ECO:0007669"/>
    <property type="project" value="TreeGrafter"/>
</dbReference>
<dbReference type="InterPro" id="IPR043502">
    <property type="entry name" value="DNA/RNA_pol_sf"/>
</dbReference>
<keyword evidence="12" id="KW-0539">Nucleus</keyword>
<evidence type="ECO:0000256" key="9">
    <source>
        <dbReference type="ARBA" id="ARBA00022839"/>
    </source>
</evidence>
<dbReference type="SMART" id="SM00486">
    <property type="entry name" value="POLBc"/>
    <property type="match status" value="1"/>
</dbReference>
<evidence type="ECO:0000256" key="8">
    <source>
        <dbReference type="ARBA" id="ARBA00022801"/>
    </source>
</evidence>
<dbReference type="AlphaFoldDB" id="A0A4E0RAX8"/>